<evidence type="ECO:0000313" key="1">
    <source>
        <dbReference type="EMBL" id="KAI4812040.1"/>
    </source>
</evidence>
<evidence type="ECO:0000313" key="2">
    <source>
        <dbReference type="Proteomes" id="UP001057452"/>
    </source>
</evidence>
<organism evidence="1 2">
    <name type="scientific">Chaenocephalus aceratus</name>
    <name type="common">Blackfin icefish</name>
    <name type="synonym">Chaenichthys aceratus</name>
    <dbReference type="NCBI Taxonomy" id="36190"/>
    <lineage>
        <taxon>Eukaryota</taxon>
        <taxon>Metazoa</taxon>
        <taxon>Chordata</taxon>
        <taxon>Craniata</taxon>
        <taxon>Vertebrata</taxon>
        <taxon>Euteleostomi</taxon>
        <taxon>Actinopterygii</taxon>
        <taxon>Neopterygii</taxon>
        <taxon>Teleostei</taxon>
        <taxon>Neoteleostei</taxon>
        <taxon>Acanthomorphata</taxon>
        <taxon>Eupercaria</taxon>
        <taxon>Perciformes</taxon>
        <taxon>Notothenioidei</taxon>
        <taxon>Channichthyidae</taxon>
        <taxon>Chaenocephalus</taxon>
    </lineage>
</organism>
<gene>
    <name evidence="1" type="ORF">KUCAC02_014896</name>
</gene>
<sequence length="216" mass="24250">MWMCGPLWPCLALMWVGSCSAHSLFTCEPIKVHRCSGMPYNMTFFPNMMEHYDQDIAASNMEPFMPLATLRCSPDVHHFLCQAFIPACTEDNKVIRPCREQCETVLSDCEENIRIFGITWPPELQCDKLDPCSSPGDPELPATTPITASSAKRDLGFWCPLQLKTKSGLSSSFLGAEDCAPPCSNMYFKPHDNRICQELHRRLLPSSAWAPRSSPS</sequence>
<reference evidence="1" key="1">
    <citation type="submission" date="2022-05" db="EMBL/GenBank/DDBJ databases">
        <title>Chromosome-level genome of Chaenocephalus aceratus.</title>
        <authorList>
            <person name="Park H."/>
        </authorList>
    </citation>
    <scope>NUCLEOTIDE SEQUENCE</scope>
    <source>
        <strain evidence="1">KU_202001</strain>
    </source>
</reference>
<dbReference type="Proteomes" id="UP001057452">
    <property type="component" value="Chromosome 16"/>
</dbReference>
<dbReference type="EMBL" id="CM043800">
    <property type="protein sequence ID" value="KAI4812040.1"/>
    <property type="molecule type" value="Genomic_DNA"/>
</dbReference>
<comment type="caution">
    <text evidence="1">The sequence shown here is derived from an EMBL/GenBank/DDBJ whole genome shotgun (WGS) entry which is preliminary data.</text>
</comment>
<protein>
    <submittedName>
        <fullName evidence="1">Uncharacterized protein</fullName>
    </submittedName>
</protein>
<name>A0ACB9WGQ7_CHAAC</name>
<keyword evidence="2" id="KW-1185">Reference proteome</keyword>
<accession>A0ACB9WGQ7</accession>
<proteinExistence type="predicted"/>